<dbReference type="Proteomes" id="UP001497680">
    <property type="component" value="Unassembled WGS sequence"/>
</dbReference>
<gene>
    <name evidence="1" type="ORF">F4821DRAFT_243276</name>
</gene>
<protein>
    <submittedName>
        <fullName evidence="1">Uncharacterized protein</fullName>
    </submittedName>
</protein>
<name>A0ACC0CVU5_9PEZI</name>
<reference evidence="1 2" key="1">
    <citation type="journal article" date="2022" name="New Phytol.">
        <title>Ecological generalism drives hyperdiversity of secondary metabolite gene clusters in xylarialean endophytes.</title>
        <authorList>
            <person name="Franco M.E.E."/>
            <person name="Wisecaver J.H."/>
            <person name="Arnold A.E."/>
            <person name="Ju Y.M."/>
            <person name="Slot J.C."/>
            <person name="Ahrendt S."/>
            <person name="Moore L.P."/>
            <person name="Eastman K.E."/>
            <person name="Scott K."/>
            <person name="Konkel Z."/>
            <person name="Mondo S.J."/>
            <person name="Kuo A."/>
            <person name="Hayes R.D."/>
            <person name="Haridas S."/>
            <person name="Andreopoulos B."/>
            <person name="Riley R."/>
            <person name="LaButti K."/>
            <person name="Pangilinan J."/>
            <person name="Lipzen A."/>
            <person name="Amirebrahimi M."/>
            <person name="Yan J."/>
            <person name="Adam C."/>
            <person name="Keymanesh K."/>
            <person name="Ng V."/>
            <person name="Louie K."/>
            <person name="Northen T."/>
            <person name="Drula E."/>
            <person name="Henrissat B."/>
            <person name="Hsieh H.M."/>
            <person name="Youens-Clark K."/>
            <person name="Lutzoni F."/>
            <person name="Miadlikowska J."/>
            <person name="Eastwood D.C."/>
            <person name="Hamelin R.C."/>
            <person name="Grigoriev I.V."/>
            <person name="U'Ren J.M."/>
        </authorList>
    </citation>
    <scope>NUCLEOTIDE SEQUENCE [LARGE SCALE GENOMIC DNA]</scope>
    <source>
        <strain evidence="1 2">ER1909</strain>
    </source>
</reference>
<evidence type="ECO:0000313" key="1">
    <source>
        <dbReference type="EMBL" id="KAI6084235.1"/>
    </source>
</evidence>
<dbReference type="EMBL" id="MU394340">
    <property type="protein sequence ID" value="KAI6084235.1"/>
    <property type="molecule type" value="Genomic_DNA"/>
</dbReference>
<evidence type="ECO:0000313" key="2">
    <source>
        <dbReference type="Proteomes" id="UP001497680"/>
    </source>
</evidence>
<proteinExistence type="predicted"/>
<organism evidence="1 2">
    <name type="scientific">Hypoxylon rubiginosum</name>
    <dbReference type="NCBI Taxonomy" id="110542"/>
    <lineage>
        <taxon>Eukaryota</taxon>
        <taxon>Fungi</taxon>
        <taxon>Dikarya</taxon>
        <taxon>Ascomycota</taxon>
        <taxon>Pezizomycotina</taxon>
        <taxon>Sordariomycetes</taxon>
        <taxon>Xylariomycetidae</taxon>
        <taxon>Xylariales</taxon>
        <taxon>Hypoxylaceae</taxon>
        <taxon>Hypoxylon</taxon>
    </lineage>
</organism>
<keyword evidence="2" id="KW-1185">Reference proteome</keyword>
<accession>A0ACC0CVU5</accession>
<sequence length="472" mass="52286">MSGSNENGMEVLELVEHELGARPFKCDWEFPNGEGCKKSFNRKSDLQRHQRIHTNERPFHCMVEGCGKQFIQRSALTVHIRTHTGEKPHACHAEGCGKRFSDSSSLARHRRIHTGKRPYICAHSGCEKSFCRKTTMVKHQRRTHPHAGEGSEPHVSSYIYADGTPMAYQNQAPPLQRAASFAGYPQPSGTYSPPPNAEAMMYQRHSVSAGVPSPSYHYEAIQQAPNPQGPAVHMVPRSANMSQQPYYVTDQNNPGVATMNTSPQMPYPGQFASGTPYHPTNQMPRQQPEQLNIAMSYHGTNMAGPPGSSPNESSPREEHLYAYNHENALRQALQVSQGPRGRRNTPNYIPQAPHALQIPRNSQVPQVSQSTAVSPLSQVPQGIPVCQAPQVNLAPQVSMHHQVTQVQQIPRACAPPTQNDLWCHGLAYQEPVDVGTINHVPAFGDGMFGWDIKTEDPTMQMPSDRINELNAS</sequence>
<comment type="caution">
    <text evidence="1">The sequence shown here is derived from an EMBL/GenBank/DDBJ whole genome shotgun (WGS) entry which is preliminary data.</text>
</comment>